<organism evidence="2 3">
    <name type="scientific">Streptomyces kaniharaensis</name>
    <dbReference type="NCBI Taxonomy" id="212423"/>
    <lineage>
        <taxon>Bacteria</taxon>
        <taxon>Bacillati</taxon>
        <taxon>Actinomycetota</taxon>
        <taxon>Actinomycetes</taxon>
        <taxon>Kitasatosporales</taxon>
        <taxon>Streptomycetaceae</taxon>
        <taxon>Streptomyces</taxon>
    </lineage>
</organism>
<accession>A0A6N7KK28</accession>
<protein>
    <submittedName>
        <fullName evidence="2">Class I SAM-dependent methyltransferase</fullName>
    </submittedName>
</protein>
<dbReference type="RefSeq" id="WP_153459807.1">
    <property type="nucleotide sequence ID" value="NZ_WBOF01000001.1"/>
</dbReference>
<proteinExistence type="predicted"/>
<name>A0A6N7KK28_9ACTN</name>
<evidence type="ECO:0000313" key="3">
    <source>
        <dbReference type="Proteomes" id="UP000450000"/>
    </source>
</evidence>
<dbReference type="InterPro" id="IPR013216">
    <property type="entry name" value="Methyltransf_11"/>
</dbReference>
<dbReference type="GO" id="GO:0008757">
    <property type="term" value="F:S-adenosylmethionine-dependent methyltransferase activity"/>
    <property type="evidence" value="ECO:0007669"/>
    <property type="project" value="InterPro"/>
</dbReference>
<dbReference type="PANTHER" id="PTHR43591">
    <property type="entry name" value="METHYLTRANSFERASE"/>
    <property type="match status" value="1"/>
</dbReference>
<dbReference type="AlphaFoldDB" id="A0A6N7KK28"/>
<sequence>MNQSRIPPSVHRMYGADDLSQAATFAGGFINFGYWHGIDLAAPTPEDRVHSQEQLYRLVLRAFPEPHEQLRLAEVGCGRGLGSALALREFRFAAVTGADIHPDQIERARAVNARALATYPDRLSYTLGAADELPFPDGSLDGVYSVEAAQHFRELTSFAHEAARVLRPGGRLVVTTFFTADGPDVAERLSILLGSFADGLDVAHPLDGFTADLAEAGFTSITTESIGADVWPGLDRYLADIVPPGHWTRHFRTAWRDGLLDYHVVTADRA</sequence>
<dbReference type="GO" id="GO:0032259">
    <property type="term" value="P:methylation"/>
    <property type="evidence" value="ECO:0007669"/>
    <property type="project" value="UniProtKB-KW"/>
</dbReference>
<dbReference type="Proteomes" id="UP000450000">
    <property type="component" value="Unassembled WGS sequence"/>
</dbReference>
<dbReference type="OrthoDB" id="9769602at2"/>
<feature type="domain" description="Methyltransferase type 11" evidence="1">
    <location>
        <begin position="74"/>
        <end position="174"/>
    </location>
</feature>
<keyword evidence="2" id="KW-0808">Transferase</keyword>
<evidence type="ECO:0000313" key="2">
    <source>
        <dbReference type="EMBL" id="MQS11105.1"/>
    </source>
</evidence>
<dbReference type="InterPro" id="IPR029063">
    <property type="entry name" value="SAM-dependent_MTases_sf"/>
</dbReference>
<dbReference type="Pfam" id="PF08241">
    <property type="entry name" value="Methyltransf_11"/>
    <property type="match status" value="1"/>
</dbReference>
<keyword evidence="3" id="KW-1185">Reference proteome</keyword>
<dbReference type="PANTHER" id="PTHR43591:SF24">
    <property type="entry name" value="2-METHOXY-6-POLYPRENYL-1,4-BENZOQUINOL METHYLASE, MITOCHONDRIAL"/>
    <property type="match status" value="1"/>
</dbReference>
<dbReference type="EMBL" id="WBOF01000001">
    <property type="protein sequence ID" value="MQS11105.1"/>
    <property type="molecule type" value="Genomic_DNA"/>
</dbReference>
<dbReference type="SUPFAM" id="SSF53335">
    <property type="entry name" value="S-adenosyl-L-methionine-dependent methyltransferases"/>
    <property type="match status" value="1"/>
</dbReference>
<dbReference type="Gene3D" id="3.40.50.150">
    <property type="entry name" value="Vaccinia Virus protein VP39"/>
    <property type="match status" value="1"/>
</dbReference>
<evidence type="ECO:0000259" key="1">
    <source>
        <dbReference type="Pfam" id="PF08241"/>
    </source>
</evidence>
<gene>
    <name evidence="2" type="ORF">F7Q99_02090</name>
</gene>
<dbReference type="CDD" id="cd02440">
    <property type="entry name" value="AdoMet_MTases"/>
    <property type="match status" value="1"/>
</dbReference>
<comment type="caution">
    <text evidence="2">The sequence shown here is derived from an EMBL/GenBank/DDBJ whole genome shotgun (WGS) entry which is preliminary data.</text>
</comment>
<reference evidence="2 3" key="1">
    <citation type="submission" date="2019-09" db="EMBL/GenBank/DDBJ databases">
        <title>Genome Sequences of Streptomyces kaniharaensis ATCC 21070.</title>
        <authorList>
            <person name="Zhu W."/>
            <person name="De Crecy-Lagard V."/>
            <person name="Richards N.G."/>
        </authorList>
    </citation>
    <scope>NUCLEOTIDE SEQUENCE [LARGE SCALE GENOMIC DNA]</scope>
    <source>
        <strain evidence="2 3">SF-557</strain>
    </source>
</reference>
<keyword evidence="2" id="KW-0489">Methyltransferase</keyword>